<proteinExistence type="predicted"/>
<feature type="compositionally biased region" description="Polar residues" evidence="1">
    <location>
        <begin position="35"/>
        <end position="52"/>
    </location>
</feature>
<organism evidence="2 3">
    <name type="scientific">Mytilus edulis</name>
    <name type="common">Blue mussel</name>
    <dbReference type="NCBI Taxonomy" id="6550"/>
    <lineage>
        <taxon>Eukaryota</taxon>
        <taxon>Metazoa</taxon>
        <taxon>Spiralia</taxon>
        <taxon>Lophotrochozoa</taxon>
        <taxon>Mollusca</taxon>
        <taxon>Bivalvia</taxon>
        <taxon>Autobranchia</taxon>
        <taxon>Pteriomorphia</taxon>
        <taxon>Mytilida</taxon>
        <taxon>Mytiloidea</taxon>
        <taxon>Mytilidae</taxon>
        <taxon>Mytilinae</taxon>
        <taxon>Mytilus</taxon>
    </lineage>
</organism>
<dbReference type="PANTHER" id="PTHR16058">
    <property type="entry name" value="DOUBLE ZINC RIBBON AND ANKYRIN REPEAT-CONTAINING PROTEIN 1"/>
    <property type="match status" value="1"/>
</dbReference>
<dbReference type="InterPro" id="IPR052481">
    <property type="entry name" value="DZAN1"/>
</dbReference>
<name>A0A8S3U5B8_MYTED</name>
<gene>
    <name evidence="2" type="ORF">MEDL_51100</name>
</gene>
<protein>
    <submittedName>
        <fullName evidence="2">Uncharacterized protein</fullName>
    </submittedName>
</protein>
<evidence type="ECO:0000313" key="3">
    <source>
        <dbReference type="Proteomes" id="UP000683360"/>
    </source>
</evidence>
<dbReference type="Proteomes" id="UP000683360">
    <property type="component" value="Unassembled WGS sequence"/>
</dbReference>
<dbReference type="AlphaFoldDB" id="A0A8S3U5B8"/>
<dbReference type="EMBL" id="CAJPWZ010002478">
    <property type="protein sequence ID" value="CAG2238706.1"/>
    <property type="molecule type" value="Genomic_DNA"/>
</dbReference>
<feature type="compositionally biased region" description="Basic and acidic residues" evidence="1">
    <location>
        <begin position="171"/>
        <end position="182"/>
    </location>
</feature>
<sequence>MLRGQLNLLLSEKTAWTDMGTMKQTIQKMADMNVSGSNYRKPTTGTRFLNNRKSVHDKNEYNRSHDDTYGGRSSRRYDRDIPDAQTQANRLTREAELLKSYSETQSDPFSRYYISRGNTGQQEARPIPPKPGKMGTCVYCKSVVPFNTQSCVVCEGPIPLQYHQPNPELRSSIKERDVHGDR</sequence>
<feature type="region of interest" description="Disordered" evidence="1">
    <location>
        <begin position="163"/>
        <end position="182"/>
    </location>
</feature>
<evidence type="ECO:0000313" key="2">
    <source>
        <dbReference type="EMBL" id="CAG2238706.1"/>
    </source>
</evidence>
<accession>A0A8S3U5B8</accession>
<reference evidence="2" key="1">
    <citation type="submission" date="2021-03" db="EMBL/GenBank/DDBJ databases">
        <authorList>
            <person name="Bekaert M."/>
        </authorList>
    </citation>
    <scope>NUCLEOTIDE SEQUENCE</scope>
</reference>
<feature type="compositionally biased region" description="Basic and acidic residues" evidence="1">
    <location>
        <begin position="54"/>
        <end position="82"/>
    </location>
</feature>
<keyword evidence="3" id="KW-1185">Reference proteome</keyword>
<evidence type="ECO:0000256" key="1">
    <source>
        <dbReference type="SAM" id="MobiDB-lite"/>
    </source>
</evidence>
<dbReference type="PANTHER" id="PTHR16058:SF4">
    <property type="entry name" value="DOUBLE ZINC RIBBON AND ANKYRIN REPEAT-CONTAINING PROTEIN 1"/>
    <property type="match status" value="1"/>
</dbReference>
<comment type="caution">
    <text evidence="2">The sequence shown here is derived from an EMBL/GenBank/DDBJ whole genome shotgun (WGS) entry which is preliminary data.</text>
</comment>
<feature type="region of interest" description="Disordered" evidence="1">
    <location>
        <begin position="35"/>
        <end position="83"/>
    </location>
</feature>